<proteinExistence type="predicted"/>
<gene>
    <name evidence="1" type="ORF">B5F17_09000</name>
</gene>
<sequence>MRIKQKSRDYGCLGNNWMGYSSGKFAQNFFLIQSFSIDLVAYIKRYRSAETTICDKIGTYAEGYSVFFFVAYGSEYQIMI</sequence>
<name>A0A1Y4L6K5_9FIRM</name>
<evidence type="ECO:0000313" key="2">
    <source>
        <dbReference type="Proteomes" id="UP000195897"/>
    </source>
</evidence>
<dbReference type="EMBL" id="NFKK01000010">
    <property type="protein sequence ID" value="OUP52388.1"/>
    <property type="molecule type" value="Genomic_DNA"/>
</dbReference>
<accession>A0A1Y4L6K5</accession>
<comment type="caution">
    <text evidence="1">The sequence shown here is derived from an EMBL/GenBank/DDBJ whole genome shotgun (WGS) entry which is preliminary data.</text>
</comment>
<dbReference type="AlphaFoldDB" id="A0A1Y4L6K5"/>
<organism evidence="1 2">
    <name type="scientific">Butyricicoccus pullicaecorum</name>
    <dbReference type="NCBI Taxonomy" id="501571"/>
    <lineage>
        <taxon>Bacteria</taxon>
        <taxon>Bacillati</taxon>
        <taxon>Bacillota</taxon>
        <taxon>Clostridia</taxon>
        <taxon>Eubacteriales</taxon>
        <taxon>Butyricicoccaceae</taxon>
        <taxon>Butyricicoccus</taxon>
    </lineage>
</organism>
<reference evidence="2" key="1">
    <citation type="submission" date="2017-04" db="EMBL/GenBank/DDBJ databases">
        <title>Function of individual gut microbiota members based on whole genome sequencing of pure cultures obtained from chicken caecum.</title>
        <authorList>
            <person name="Medvecky M."/>
            <person name="Cejkova D."/>
            <person name="Polansky O."/>
            <person name="Karasova D."/>
            <person name="Kubasova T."/>
            <person name="Cizek A."/>
            <person name="Rychlik I."/>
        </authorList>
    </citation>
    <scope>NUCLEOTIDE SEQUENCE [LARGE SCALE GENOMIC DNA]</scope>
    <source>
        <strain evidence="2">An180</strain>
    </source>
</reference>
<dbReference type="Proteomes" id="UP000195897">
    <property type="component" value="Unassembled WGS sequence"/>
</dbReference>
<evidence type="ECO:0000313" key="1">
    <source>
        <dbReference type="EMBL" id="OUP52388.1"/>
    </source>
</evidence>
<protein>
    <submittedName>
        <fullName evidence="1">Uncharacterized protein</fullName>
    </submittedName>
</protein>